<dbReference type="OrthoDB" id="1174147at2"/>
<dbReference type="EMBL" id="PDUD01000052">
    <property type="protein sequence ID" value="PHN01587.1"/>
    <property type="molecule type" value="Genomic_DNA"/>
</dbReference>
<dbReference type="Gene3D" id="3.40.1260.10">
    <property type="entry name" value="DsrEFH-like"/>
    <property type="match status" value="1"/>
</dbReference>
<evidence type="ECO:0000313" key="1">
    <source>
        <dbReference type="EMBL" id="PHN01587.1"/>
    </source>
</evidence>
<proteinExistence type="predicted"/>
<dbReference type="Proteomes" id="UP000223913">
    <property type="component" value="Unassembled WGS sequence"/>
</dbReference>
<evidence type="ECO:0000313" key="2">
    <source>
        <dbReference type="Proteomes" id="UP000223913"/>
    </source>
</evidence>
<name>A0A2D0MZE4_FLAN2</name>
<comment type="caution">
    <text evidence="1">The sequence shown here is derived from an EMBL/GenBank/DDBJ whole genome shotgun (WGS) entry which is preliminary data.</text>
</comment>
<dbReference type="InterPro" id="IPR006311">
    <property type="entry name" value="TAT_signal"/>
</dbReference>
<dbReference type="InterPro" id="IPR027396">
    <property type="entry name" value="DsrEFH-like"/>
</dbReference>
<sequence>MKHDNNSRRRFLGSLATGTAVSSLGIMPQILQAATPINTTLVPDADSWLKKGIKGKHRVVYDGPEPHNAFPIIWTWAFYYTNNQTGADDDDMTGVCVLRHNGIPFAMKDELWAKYNFGEVFKINDNTTEAPAVRNPYYQPKDGDFPLPFIEGIKKLQNRGAMFCVCDLAMTVFSGAVAQAMNMDPEKVKQEWVAGLLPGVQLVPSGVWALGRAQKYGCGYIYAGG</sequence>
<accession>A0A2D0MZE4</accession>
<keyword evidence="2" id="KW-1185">Reference proteome</keyword>
<organism evidence="1 2">
    <name type="scientific">Flavilitoribacter nigricans (strain ATCC 23147 / DSM 23189 / NBRC 102662 / NCIMB 1420 / SS-2)</name>
    <name type="common">Lewinella nigricans</name>
    <dbReference type="NCBI Taxonomy" id="1122177"/>
    <lineage>
        <taxon>Bacteria</taxon>
        <taxon>Pseudomonadati</taxon>
        <taxon>Bacteroidota</taxon>
        <taxon>Saprospiria</taxon>
        <taxon>Saprospirales</taxon>
        <taxon>Lewinellaceae</taxon>
        <taxon>Flavilitoribacter</taxon>
    </lineage>
</organism>
<protein>
    <submittedName>
        <fullName evidence="1">Tat (Twin-arginine translocation) pathway signal sequence containing protein</fullName>
    </submittedName>
</protein>
<gene>
    <name evidence="1" type="ORF">CRP01_36420</name>
</gene>
<reference evidence="1 2" key="1">
    <citation type="submission" date="2017-10" db="EMBL/GenBank/DDBJ databases">
        <title>The draft genome sequence of Lewinella nigricans NBRC 102662.</title>
        <authorList>
            <person name="Wang K."/>
        </authorList>
    </citation>
    <scope>NUCLEOTIDE SEQUENCE [LARGE SCALE GENOMIC DNA]</scope>
    <source>
        <strain evidence="1 2">NBRC 102662</strain>
    </source>
</reference>
<dbReference type="AlphaFoldDB" id="A0A2D0MZE4"/>
<dbReference type="RefSeq" id="WP_099155019.1">
    <property type="nucleotide sequence ID" value="NZ_PDUD01000052.1"/>
</dbReference>
<dbReference type="PROSITE" id="PS51318">
    <property type="entry name" value="TAT"/>
    <property type="match status" value="1"/>
</dbReference>